<comment type="subcellular location">
    <subcellularLocation>
        <location evidence="1">Membrane</location>
        <topology evidence="1">Multi-pass membrane protein</topology>
    </subcellularLocation>
</comment>
<dbReference type="FunFam" id="1.20.1250.20:FF:000011">
    <property type="entry name" value="MFS multidrug transporter, putative"/>
    <property type="match status" value="1"/>
</dbReference>
<gene>
    <name evidence="8" type="ORF">B7463_g796</name>
</gene>
<evidence type="ECO:0000256" key="5">
    <source>
        <dbReference type="ARBA" id="ARBA00023136"/>
    </source>
</evidence>
<evidence type="ECO:0000313" key="8">
    <source>
        <dbReference type="EMBL" id="RFU35507.1"/>
    </source>
</evidence>
<accession>A0A3E2HQ86</accession>
<dbReference type="OrthoDB" id="5296287at2759"/>
<proteinExistence type="inferred from homology"/>
<dbReference type="SUPFAM" id="SSF103473">
    <property type="entry name" value="MFS general substrate transporter"/>
    <property type="match status" value="1"/>
</dbReference>
<evidence type="ECO:0000259" key="7">
    <source>
        <dbReference type="PROSITE" id="PS50850"/>
    </source>
</evidence>
<dbReference type="Gene3D" id="1.20.1250.20">
    <property type="entry name" value="MFS general substrate transporter like domains"/>
    <property type="match status" value="1"/>
</dbReference>
<evidence type="ECO:0000256" key="1">
    <source>
        <dbReference type="ARBA" id="ARBA00004141"/>
    </source>
</evidence>
<dbReference type="STRING" id="5539.A0A3E2HQ86"/>
<evidence type="ECO:0000256" key="3">
    <source>
        <dbReference type="ARBA" id="ARBA00022692"/>
    </source>
</evidence>
<protein>
    <recommendedName>
        <fullName evidence="7">Major facilitator superfamily (MFS) profile domain-containing protein</fullName>
    </recommendedName>
</protein>
<keyword evidence="5" id="KW-0472">Membrane</keyword>
<comment type="caution">
    <text evidence="8">The sequence shown here is derived from an EMBL/GenBank/DDBJ whole genome shotgun (WGS) entry which is preliminary data.</text>
</comment>
<evidence type="ECO:0000256" key="2">
    <source>
        <dbReference type="ARBA" id="ARBA00008335"/>
    </source>
</evidence>
<dbReference type="Pfam" id="PF07690">
    <property type="entry name" value="MFS_1"/>
    <property type="match status" value="1"/>
</dbReference>
<feature type="region of interest" description="Disordered" evidence="6">
    <location>
        <begin position="49"/>
        <end position="68"/>
    </location>
</feature>
<evidence type="ECO:0000256" key="4">
    <source>
        <dbReference type="ARBA" id="ARBA00022989"/>
    </source>
</evidence>
<dbReference type="Proteomes" id="UP000258309">
    <property type="component" value="Unassembled WGS sequence"/>
</dbReference>
<dbReference type="PANTHER" id="PTHR23502">
    <property type="entry name" value="MAJOR FACILITATOR SUPERFAMILY"/>
    <property type="match status" value="1"/>
</dbReference>
<evidence type="ECO:0000313" key="9">
    <source>
        <dbReference type="Proteomes" id="UP000258309"/>
    </source>
</evidence>
<dbReference type="OMA" id="FMSLQMY"/>
<evidence type="ECO:0000256" key="6">
    <source>
        <dbReference type="SAM" id="MobiDB-lite"/>
    </source>
</evidence>
<sequence length="561" mass="61349">MKDVPNRDFRSRLPHITADKVRQSPIGTVAVVGGMATSGEQLATTIASHQMADDEEQKSHTEKELERDFDQAVSDHDTNNFSNRDSVLDENPLSVYDVNLVWWDGDDDPENPYNWPTWRKILNCGLVSALSFVAPLASSIFAPGVPQLMKDFHSNSNVLASFVVSVYVLGFAFGPLLMAPLSEIFGRVIVYHVCNVGFLAFVLGCALAPSLNALIGFRLLSGIFGSCALANGGGSIADMISQEKRGTAMALFSVGPLLGPVIGPVAGGFLASAKGWRWAFWLVLIVGSFISVAMAIFMRETFAPVLLQKKAERLRKETGNELLRSKLDVGLNPRDYFNRSMVRPLKMLLLSPIVTIVAIYMAVVYGYLYLMFTSITEVFEDYYSFGTNTVGLVYLGLGVGFIFGLAIFSYSSDRNIKKQAAQHGQGMKPEYRMQLLPLGAILLPGGFFVYGWTAQYHVHWIVPILGTTVIGIANMIVFMSIQLYLVDAFTTYAASALAANTVIRSIAGALLPLAGLPMYDALGMGWGNSLLGFMALGLIPVPILILKWGEYLRIKFELKGL</sequence>
<comment type="similarity">
    <text evidence="2">Belongs to the major facilitator superfamily.</text>
</comment>
<feature type="domain" description="Major facilitator superfamily (MFS) profile" evidence="7">
    <location>
        <begin position="123"/>
        <end position="555"/>
    </location>
</feature>
<dbReference type="InterPro" id="IPR020846">
    <property type="entry name" value="MFS_dom"/>
</dbReference>
<dbReference type="CDD" id="cd17323">
    <property type="entry name" value="MFS_Tpo1_MDR_like"/>
    <property type="match status" value="1"/>
</dbReference>
<dbReference type="InterPro" id="IPR011701">
    <property type="entry name" value="MFS"/>
</dbReference>
<keyword evidence="3" id="KW-0812">Transmembrane</keyword>
<dbReference type="GO" id="GO:0022857">
    <property type="term" value="F:transmembrane transporter activity"/>
    <property type="evidence" value="ECO:0007669"/>
    <property type="project" value="InterPro"/>
</dbReference>
<keyword evidence="4" id="KW-1133">Transmembrane helix</keyword>
<feature type="non-terminal residue" evidence="8">
    <location>
        <position position="561"/>
    </location>
</feature>
<dbReference type="EMBL" id="NCSJ02000007">
    <property type="protein sequence ID" value="RFU35507.1"/>
    <property type="molecule type" value="Genomic_DNA"/>
</dbReference>
<dbReference type="GO" id="GO:0016020">
    <property type="term" value="C:membrane"/>
    <property type="evidence" value="ECO:0007669"/>
    <property type="project" value="UniProtKB-SubCell"/>
</dbReference>
<dbReference type="PANTHER" id="PTHR23502:SF68">
    <property type="entry name" value="MULTIDRUG TRANSPORTER, PUTATIVE (AFU_ORTHOLOGUE AFUA_3G01120)-RELATED"/>
    <property type="match status" value="1"/>
</dbReference>
<dbReference type="InterPro" id="IPR036259">
    <property type="entry name" value="MFS_trans_sf"/>
</dbReference>
<name>A0A3E2HQ86_SCYLI</name>
<keyword evidence="9" id="KW-1185">Reference proteome</keyword>
<dbReference type="AlphaFoldDB" id="A0A3E2HQ86"/>
<reference evidence="8 9" key="1">
    <citation type="submission" date="2018-05" db="EMBL/GenBank/DDBJ databases">
        <title>Draft genome sequence of Scytalidium lignicola DSM 105466, a ubiquitous saprotrophic fungus.</title>
        <authorList>
            <person name="Buettner E."/>
            <person name="Gebauer A.M."/>
            <person name="Hofrichter M."/>
            <person name="Liers C."/>
            <person name="Kellner H."/>
        </authorList>
    </citation>
    <scope>NUCLEOTIDE SEQUENCE [LARGE SCALE GENOMIC DNA]</scope>
    <source>
        <strain evidence="8 9">DSM 105466</strain>
    </source>
</reference>
<dbReference type="PROSITE" id="PS50850">
    <property type="entry name" value="MFS"/>
    <property type="match status" value="1"/>
</dbReference>
<feature type="non-terminal residue" evidence="8">
    <location>
        <position position="1"/>
    </location>
</feature>
<organism evidence="8 9">
    <name type="scientific">Scytalidium lignicola</name>
    <name type="common">Hyphomycete</name>
    <dbReference type="NCBI Taxonomy" id="5539"/>
    <lineage>
        <taxon>Eukaryota</taxon>
        <taxon>Fungi</taxon>
        <taxon>Dikarya</taxon>
        <taxon>Ascomycota</taxon>
        <taxon>Pezizomycotina</taxon>
        <taxon>Leotiomycetes</taxon>
        <taxon>Leotiomycetes incertae sedis</taxon>
        <taxon>Scytalidium</taxon>
    </lineage>
</organism>
<feature type="compositionally biased region" description="Basic and acidic residues" evidence="6">
    <location>
        <begin position="57"/>
        <end position="68"/>
    </location>
</feature>